<dbReference type="NCBIfam" id="TIGR00254">
    <property type="entry name" value="GGDEF"/>
    <property type="match status" value="1"/>
</dbReference>
<dbReference type="GO" id="GO:0005524">
    <property type="term" value="F:ATP binding"/>
    <property type="evidence" value="ECO:0007669"/>
    <property type="project" value="UniProtKB-KW"/>
</dbReference>
<dbReference type="Pfam" id="PF00990">
    <property type="entry name" value="GGDEF"/>
    <property type="match status" value="1"/>
</dbReference>
<dbReference type="PANTHER" id="PTHR43023:SF6">
    <property type="entry name" value="INTERMEMBRANE PHOSPHOLIPID TRANSPORT SYSTEM ATP-BINDING PROTEIN MLAF"/>
    <property type="match status" value="1"/>
</dbReference>
<gene>
    <name evidence="6" type="ORF">ENS29_01920</name>
</gene>
<dbReference type="SUPFAM" id="SSF52540">
    <property type="entry name" value="P-loop containing nucleoside triphosphate hydrolases"/>
    <property type="match status" value="1"/>
</dbReference>
<dbReference type="Pfam" id="PF00005">
    <property type="entry name" value="ABC_tran"/>
    <property type="match status" value="1"/>
</dbReference>
<feature type="domain" description="GGDEF" evidence="4">
    <location>
        <begin position="276"/>
        <end position="403"/>
    </location>
</feature>
<sequence length="403" mass="45361">MNEPIIRFNHVFKAFGNTRVLNGVDLTIHKGEITTIIGKSGEGKSVLLKHIVGLLEPDSGEVLYEGRAIHSLKPKERKAIKSKISYMFQGTALFDSMTVYENIALPLVETTQLKEADIRSRVGRQMEQFDLTESADKYPSQLSGGMKKRVALARAMVTEPEIILFDEPTTGLDPVRKNTVHSMISGYQKKYGFTAVLVSHEIPDVFYISQRIAMLDQGKIIFQGTPAEIRSVRSPEIRNFIQGIENPKDELTGMETRTAVEKRFEQEMARMVSHHIDFSLVLFTFENLAEIHRHIGFLAGQTVLMNFAGFLRQQMGIADTSSRLGLNRIVVLLANTNRERAKQFCERIAQEIHGENLLSIQPYPGFCLSIQAGFAQAASDMSMEELIQQAEMSMNTLLEFKIC</sequence>
<dbReference type="InterPro" id="IPR000160">
    <property type="entry name" value="GGDEF_dom"/>
</dbReference>
<evidence type="ECO:0000256" key="1">
    <source>
        <dbReference type="ARBA" id="ARBA00022448"/>
    </source>
</evidence>
<reference evidence="6" key="1">
    <citation type="journal article" date="2020" name="mSystems">
        <title>Genome- and Community-Level Interaction Insights into Carbon Utilization and Element Cycling Functions of Hydrothermarchaeota in Hydrothermal Sediment.</title>
        <authorList>
            <person name="Zhou Z."/>
            <person name="Liu Y."/>
            <person name="Xu W."/>
            <person name="Pan J."/>
            <person name="Luo Z.H."/>
            <person name="Li M."/>
        </authorList>
    </citation>
    <scope>NUCLEOTIDE SEQUENCE [LARGE SCALE GENOMIC DNA]</scope>
    <source>
        <strain evidence="6">SpSt-477</strain>
    </source>
</reference>
<dbReference type="InterPro" id="IPR043128">
    <property type="entry name" value="Rev_trsase/Diguanyl_cyclase"/>
</dbReference>
<keyword evidence="2" id="KW-0547">Nucleotide-binding</keyword>
<dbReference type="SMART" id="SM00382">
    <property type="entry name" value="AAA"/>
    <property type="match status" value="1"/>
</dbReference>
<dbReference type="SUPFAM" id="SSF55073">
    <property type="entry name" value="Nucleotide cyclase"/>
    <property type="match status" value="1"/>
</dbReference>
<dbReference type="InterPro" id="IPR029787">
    <property type="entry name" value="Nucleotide_cyclase"/>
</dbReference>
<evidence type="ECO:0000313" key="6">
    <source>
        <dbReference type="EMBL" id="HGU31595.1"/>
    </source>
</evidence>
<dbReference type="SMART" id="SM00267">
    <property type="entry name" value="GGDEF"/>
    <property type="match status" value="1"/>
</dbReference>
<evidence type="ECO:0000256" key="3">
    <source>
        <dbReference type="ARBA" id="ARBA00022840"/>
    </source>
</evidence>
<dbReference type="InterPro" id="IPR017871">
    <property type="entry name" value="ABC_transporter-like_CS"/>
</dbReference>
<dbReference type="PANTHER" id="PTHR43023">
    <property type="entry name" value="PROTEIN TRIGALACTOSYLDIACYLGLYCEROL 3, CHLOROPLASTIC"/>
    <property type="match status" value="1"/>
</dbReference>
<dbReference type="PROSITE" id="PS50887">
    <property type="entry name" value="GGDEF"/>
    <property type="match status" value="1"/>
</dbReference>
<dbReference type="EMBL" id="DSUH01000043">
    <property type="protein sequence ID" value="HGU31595.1"/>
    <property type="molecule type" value="Genomic_DNA"/>
</dbReference>
<protein>
    <submittedName>
        <fullName evidence="6">ATP-binding cassette domain-containing protein</fullName>
    </submittedName>
</protein>
<keyword evidence="3 6" id="KW-0067">ATP-binding</keyword>
<dbReference type="InterPro" id="IPR003593">
    <property type="entry name" value="AAA+_ATPase"/>
</dbReference>
<evidence type="ECO:0000259" key="4">
    <source>
        <dbReference type="PROSITE" id="PS50887"/>
    </source>
</evidence>
<accession>A0A7C4RM19</accession>
<organism evidence="6">
    <name type="scientific">Desulfatirhabdium butyrativorans</name>
    <dbReference type="NCBI Taxonomy" id="340467"/>
    <lineage>
        <taxon>Bacteria</taxon>
        <taxon>Pseudomonadati</taxon>
        <taxon>Thermodesulfobacteriota</taxon>
        <taxon>Desulfobacteria</taxon>
        <taxon>Desulfobacterales</taxon>
        <taxon>Desulfatirhabdiaceae</taxon>
        <taxon>Desulfatirhabdium</taxon>
    </lineage>
</organism>
<evidence type="ECO:0000259" key="5">
    <source>
        <dbReference type="PROSITE" id="PS50893"/>
    </source>
</evidence>
<name>A0A7C4RM19_9BACT</name>
<proteinExistence type="predicted"/>
<dbReference type="CDD" id="cd03261">
    <property type="entry name" value="ABC_Org_Solvent_Resistant"/>
    <property type="match status" value="1"/>
</dbReference>
<feature type="domain" description="ABC transporter" evidence="5">
    <location>
        <begin position="6"/>
        <end position="242"/>
    </location>
</feature>
<comment type="caution">
    <text evidence="6">The sequence shown here is derived from an EMBL/GenBank/DDBJ whole genome shotgun (WGS) entry which is preliminary data.</text>
</comment>
<dbReference type="Gene3D" id="3.40.50.300">
    <property type="entry name" value="P-loop containing nucleotide triphosphate hydrolases"/>
    <property type="match status" value="1"/>
</dbReference>
<dbReference type="InterPro" id="IPR003439">
    <property type="entry name" value="ABC_transporter-like_ATP-bd"/>
</dbReference>
<keyword evidence="1" id="KW-0813">Transport</keyword>
<dbReference type="PROSITE" id="PS00211">
    <property type="entry name" value="ABC_TRANSPORTER_1"/>
    <property type="match status" value="1"/>
</dbReference>
<dbReference type="AlphaFoldDB" id="A0A7C4RM19"/>
<dbReference type="GO" id="GO:0016887">
    <property type="term" value="F:ATP hydrolysis activity"/>
    <property type="evidence" value="ECO:0007669"/>
    <property type="project" value="InterPro"/>
</dbReference>
<dbReference type="Gene3D" id="3.30.70.270">
    <property type="match status" value="1"/>
</dbReference>
<evidence type="ECO:0000256" key="2">
    <source>
        <dbReference type="ARBA" id="ARBA00022741"/>
    </source>
</evidence>
<dbReference type="PROSITE" id="PS50893">
    <property type="entry name" value="ABC_TRANSPORTER_2"/>
    <property type="match status" value="1"/>
</dbReference>
<dbReference type="InterPro" id="IPR027417">
    <property type="entry name" value="P-loop_NTPase"/>
</dbReference>